<dbReference type="PANTHER" id="PTHR10443:SF12">
    <property type="entry name" value="DIPEPTIDASE"/>
    <property type="match status" value="1"/>
</dbReference>
<keyword evidence="1" id="KW-0862">Zinc</keyword>
<reference evidence="2 3" key="1">
    <citation type="submission" date="2014-04" db="EMBL/GenBank/DDBJ databases">
        <authorList>
            <consortium name="DOE Joint Genome Institute"/>
            <person name="Kuo A."/>
            <person name="Zuccaro A."/>
            <person name="Kohler A."/>
            <person name="Nagy L.G."/>
            <person name="Floudas D."/>
            <person name="Copeland A."/>
            <person name="Barry K.W."/>
            <person name="Cichocki N."/>
            <person name="Veneault-Fourrey C."/>
            <person name="LaButti K."/>
            <person name="Lindquist E.A."/>
            <person name="Lipzen A."/>
            <person name="Lundell T."/>
            <person name="Morin E."/>
            <person name="Murat C."/>
            <person name="Sun H."/>
            <person name="Tunlid A."/>
            <person name="Henrissat B."/>
            <person name="Grigoriev I.V."/>
            <person name="Hibbett D.S."/>
            <person name="Martin F."/>
            <person name="Nordberg H.P."/>
            <person name="Cantor M.N."/>
            <person name="Hua S.X."/>
        </authorList>
    </citation>
    <scope>NUCLEOTIDE SEQUENCE [LARGE SCALE GENOMIC DNA]</scope>
    <source>
        <strain evidence="2 3">MAFF 305830</strain>
    </source>
</reference>
<dbReference type="GO" id="GO:0046872">
    <property type="term" value="F:metal ion binding"/>
    <property type="evidence" value="ECO:0007669"/>
    <property type="project" value="UniProtKB-UniRule"/>
</dbReference>
<dbReference type="InterPro" id="IPR032466">
    <property type="entry name" value="Metal_Hydrolase"/>
</dbReference>
<dbReference type="InterPro" id="IPR008257">
    <property type="entry name" value="Pept_M19"/>
</dbReference>
<dbReference type="PROSITE" id="PS51365">
    <property type="entry name" value="RENAL_DIPEPTIDASE_2"/>
    <property type="match status" value="1"/>
</dbReference>
<keyword evidence="1" id="KW-0482">Metalloprotease</keyword>
<keyword evidence="3" id="KW-1185">Reference proteome</keyword>
<reference evidence="3" key="2">
    <citation type="submission" date="2015-01" db="EMBL/GenBank/DDBJ databases">
        <title>Evolutionary Origins and Diversification of the Mycorrhizal Mutualists.</title>
        <authorList>
            <consortium name="DOE Joint Genome Institute"/>
            <consortium name="Mycorrhizal Genomics Consortium"/>
            <person name="Kohler A."/>
            <person name="Kuo A."/>
            <person name="Nagy L.G."/>
            <person name="Floudas D."/>
            <person name="Copeland A."/>
            <person name="Barry K.W."/>
            <person name="Cichocki N."/>
            <person name="Veneault-Fourrey C."/>
            <person name="LaButti K."/>
            <person name="Lindquist E.A."/>
            <person name="Lipzen A."/>
            <person name="Lundell T."/>
            <person name="Morin E."/>
            <person name="Murat C."/>
            <person name="Riley R."/>
            <person name="Ohm R."/>
            <person name="Sun H."/>
            <person name="Tunlid A."/>
            <person name="Henrissat B."/>
            <person name="Grigoriev I.V."/>
            <person name="Hibbett D.S."/>
            <person name="Martin F."/>
        </authorList>
    </citation>
    <scope>NUCLEOTIDE SEQUENCE [LARGE SCALE GENOMIC DNA]</scope>
    <source>
        <strain evidence="3">MAFF 305830</strain>
    </source>
</reference>
<keyword evidence="1" id="KW-0645">Protease</keyword>
<comment type="similarity">
    <text evidence="1">Belongs to the metallo-dependent hydrolases superfamily. Peptidase M19 family.</text>
</comment>
<evidence type="ECO:0000313" key="2">
    <source>
        <dbReference type="EMBL" id="KIM22366.1"/>
    </source>
</evidence>
<dbReference type="EC" id="3.4.13.19" evidence="1"/>
<keyword evidence="1" id="KW-0479">Metal-binding</keyword>
<dbReference type="STRING" id="933852.A0A0C3ASV1"/>
<dbReference type="Pfam" id="PF01244">
    <property type="entry name" value="Peptidase_M19"/>
    <property type="match status" value="1"/>
</dbReference>
<dbReference type="Gene3D" id="3.20.20.140">
    <property type="entry name" value="Metal-dependent hydrolases"/>
    <property type="match status" value="1"/>
</dbReference>
<dbReference type="EMBL" id="KN824357">
    <property type="protein sequence ID" value="KIM22366.1"/>
    <property type="molecule type" value="Genomic_DNA"/>
</dbReference>
<keyword evidence="1" id="KW-0224">Dipeptidase</keyword>
<dbReference type="MEROPS" id="M19.A01"/>
<dbReference type="OrthoDB" id="445695at2759"/>
<feature type="non-terminal residue" evidence="2">
    <location>
        <position position="1"/>
    </location>
</feature>
<gene>
    <name evidence="2" type="ORF">M408DRAFT_28753</name>
</gene>
<evidence type="ECO:0000256" key="1">
    <source>
        <dbReference type="RuleBase" id="RU341113"/>
    </source>
</evidence>
<dbReference type="GO" id="GO:0006508">
    <property type="term" value="P:proteolysis"/>
    <property type="evidence" value="ECO:0007669"/>
    <property type="project" value="UniProtKB-KW"/>
</dbReference>
<protein>
    <recommendedName>
        <fullName evidence="1">Dipeptidase</fullName>
        <ecNumber evidence="1">3.4.13.19</ecNumber>
    </recommendedName>
</protein>
<dbReference type="HOGENOM" id="CLU_111647_1_0_1"/>
<comment type="cofactor">
    <cofactor evidence="1">
        <name>Zn(2+)</name>
        <dbReference type="ChEBI" id="CHEBI:29105"/>
    </cofactor>
</comment>
<accession>A0A0C3ASV1</accession>
<comment type="catalytic activity">
    <reaction evidence="1">
        <text>an L-aminoacyl-L-amino acid + H2O = 2 an L-alpha-amino acid</text>
        <dbReference type="Rhea" id="RHEA:48940"/>
        <dbReference type="ChEBI" id="CHEBI:15377"/>
        <dbReference type="ChEBI" id="CHEBI:59869"/>
        <dbReference type="ChEBI" id="CHEBI:77460"/>
        <dbReference type="EC" id="3.4.13.19"/>
    </reaction>
</comment>
<proteinExistence type="inferred from homology"/>
<sequence>LGIIVDLSHTSDRTALQALSTSRAPVIWSHSSAREVWDVPRNVPNDILSRIGTTEDKRDAVVMVNFAPYFVAADGEATVEKVADHVEMIARVAGKKHVGIGSDFDGIESTPVGLEDVSKYPNLFAVLIKRGWSATDLAGLAGANFLRVFKAVERVSKQMKEENVPPSMALYSKRPDLPVPREEL</sequence>
<dbReference type="Proteomes" id="UP000054097">
    <property type="component" value="Unassembled WGS sequence"/>
</dbReference>
<evidence type="ECO:0000313" key="3">
    <source>
        <dbReference type="Proteomes" id="UP000054097"/>
    </source>
</evidence>
<organism evidence="2 3">
    <name type="scientific">Serendipita vermifera MAFF 305830</name>
    <dbReference type="NCBI Taxonomy" id="933852"/>
    <lineage>
        <taxon>Eukaryota</taxon>
        <taxon>Fungi</taxon>
        <taxon>Dikarya</taxon>
        <taxon>Basidiomycota</taxon>
        <taxon>Agaricomycotina</taxon>
        <taxon>Agaricomycetes</taxon>
        <taxon>Sebacinales</taxon>
        <taxon>Serendipitaceae</taxon>
        <taxon>Serendipita</taxon>
    </lineage>
</organism>
<dbReference type="SUPFAM" id="SSF51556">
    <property type="entry name" value="Metallo-dependent hydrolases"/>
    <property type="match status" value="1"/>
</dbReference>
<dbReference type="GO" id="GO:0070573">
    <property type="term" value="F:metallodipeptidase activity"/>
    <property type="evidence" value="ECO:0007669"/>
    <property type="project" value="InterPro"/>
</dbReference>
<keyword evidence="1" id="KW-0378">Hydrolase</keyword>
<dbReference type="PANTHER" id="PTHR10443">
    <property type="entry name" value="MICROSOMAL DIPEPTIDASE"/>
    <property type="match status" value="1"/>
</dbReference>
<name>A0A0C3ASV1_SERVB</name>
<dbReference type="AlphaFoldDB" id="A0A0C3ASV1"/>